<keyword evidence="1" id="KW-0732">Signal</keyword>
<evidence type="ECO:0008006" key="4">
    <source>
        <dbReference type="Google" id="ProtNLM"/>
    </source>
</evidence>
<protein>
    <recommendedName>
        <fullName evidence="4">Pectinesterase inhibitor domain containing protein</fullName>
    </recommendedName>
</protein>
<organism evidence="2 3">
    <name type="scientific">Trema orientale</name>
    <name type="common">Charcoal tree</name>
    <name type="synonym">Celtis orientalis</name>
    <dbReference type="NCBI Taxonomy" id="63057"/>
    <lineage>
        <taxon>Eukaryota</taxon>
        <taxon>Viridiplantae</taxon>
        <taxon>Streptophyta</taxon>
        <taxon>Embryophyta</taxon>
        <taxon>Tracheophyta</taxon>
        <taxon>Spermatophyta</taxon>
        <taxon>Magnoliopsida</taxon>
        <taxon>eudicotyledons</taxon>
        <taxon>Gunneridae</taxon>
        <taxon>Pentapetalae</taxon>
        <taxon>rosids</taxon>
        <taxon>fabids</taxon>
        <taxon>Rosales</taxon>
        <taxon>Cannabaceae</taxon>
        <taxon>Trema</taxon>
    </lineage>
</organism>
<evidence type="ECO:0000256" key="1">
    <source>
        <dbReference type="SAM" id="SignalP"/>
    </source>
</evidence>
<feature type="chain" id="PRO_5015120818" description="Pectinesterase inhibitor domain containing protein" evidence="1">
    <location>
        <begin position="28"/>
        <end position="120"/>
    </location>
</feature>
<sequence length="120" mass="13183">MITSSATRFLLVVVVVGAALISSSCDAKKQAQLSQSDIDLHTCVIILTIRVGPMLMEDQREKICTAFIDGRLGTDISSCLDRLTRDSDVLGYELIFPIAIHTCHVIFDEMPTAQLRLTSN</sequence>
<evidence type="ECO:0000313" key="3">
    <source>
        <dbReference type="Proteomes" id="UP000237000"/>
    </source>
</evidence>
<dbReference type="AlphaFoldDB" id="A0A2P5F2C0"/>
<reference evidence="3" key="1">
    <citation type="submission" date="2016-06" db="EMBL/GenBank/DDBJ databases">
        <title>Parallel loss of symbiosis genes in relatives of nitrogen-fixing non-legume Parasponia.</title>
        <authorList>
            <person name="Van Velzen R."/>
            <person name="Holmer R."/>
            <person name="Bu F."/>
            <person name="Rutten L."/>
            <person name="Van Zeijl A."/>
            <person name="Liu W."/>
            <person name="Santuari L."/>
            <person name="Cao Q."/>
            <person name="Sharma T."/>
            <person name="Shen D."/>
            <person name="Roswanjaya Y."/>
            <person name="Wardhani T."/>
            <person name="Kalhor M.S."/>
            <person name="Jansen J."/>
            <person name="Van den Hoogen J."/>
            <person name="Gungor B."/>
            <person name="Hartog M."/>
            <person name="Hontelez J."/>
            <person name="Verver J."/>
            <person name="Yang W.-C."/>
            <person name="Schijlen E."/>
            <person name="Repin R."/>
            <person name="Schilthuizen M."/>
            <person name="Schranz E."/>
            <person name="Heidstra R."/>
            <person name="Miyata K."/>
            <person name="Fedorova E."/>
            <person name="Kohlen W."/>
            <person name="Bisseling T."/>
            <person name="Smit S."/>
            <person name="Geurts R."/>
        </authorList>
    </citation>
    <scope>NUCLEOTIDE SEQUENCE [LARGE SCALE GENOMIC DNA]</scope>
    <source>
        <strain evidence="3">cv. RG33-2</strain>
    </source>
</reference>
<gene>
    <name evidence="2" type="ORF">TorRG33x02_122810</name>
</gene>
<dbReference type="InParanoid" id="A0A2P5F2C0"/>
<comment type="caution">
    <text evidence="2">The sequence shown here is derived from an EMBL/GenBank/DDBJ whole genome shotgun (WGS) entry which is preliminary data.</text>
</comment>
<dbReference type="Proteomes" id="UP000237000">
    <property type="component" value="Unassembled WGS sequence"/>
</dbReference>
<accession>A0A2P5F2C0</accession>
<evidence type="ECO:0000313" key="2">
    <source>
        <dbReference type="EMBL" id="PON91950.1"/>
    </source>
</evidence>
<name>A0A2P5F2C0_TREOI</name>
<dbReference type="EMBL" id="JXTC01000070">
    <property type="protein sequence ID" value="PON91950.1"/>
    <property type="molecule type" value="Genomic_DNA"/>
</dbReference>
<proteinExistence type="predicted"/>
<feature type="signal peptide" evidence="1">
    <location>
        <begin position="1"/>
        <end position="27"/>
    </location>
</feature>
<keyword evidence="3" id="KW-1185">Reference proteome</keyword>